<evidence type="ECO:0000313" key="2">
    <source>
        <dbReference type="EMBL" id="MDB9539125.1"/>
    </source>
</evidence>
<accession>A0ABT5APB6</accession>
<proteinExistence type="predicted"/>
<dbReference type="RefSeq" id="WP_271731869.1">
    <property type="nucleotide sequence ID" value="NZ_JANQDP010000069.1"/>
</dbReference>
<keyword evidence="3" id="KW-1185">Reference proteome</keyword>
<dbReference type="Proteomes" id="UP001212499">
    <property type="component" value="Unassembled WGS sequence"/>
</dbReference>
<sequence length="78" mass="8969">MAAVNYNILTDRDRYGKLKNIDFNFAFRSTAYRGRRSQLLTPHLRGRGDREALLQTDRTRAGDKPAGELIPRLKAKVH</sequence>
<evidence type="ECO:0000256" key="1">
    <source>
        <dbReference type="SAM" id="MobiDB-lite"/>
    </source>
</evidence>
<feature type="region of interest" description="Disordered" evidence="1">
    <location>
        <begin position="58"/>
        <end position="78"/>
    </location>
</feature>
<comment type="caution">
    <text evidence="2">The sequence shown here is derived from an EMBL/GenBank/DDBJ whole genome shotgun (WGS) entry which is preliminary data.</text>
</comment>
<protein>
    <submittedName>
        <fullName evidence="2">Uncharacterized protein</fullName>
    </submittedName>
</protein>
<dbReference type="EMBL" id="JAQMUH010000069">
    <property type="protein sequence ID" value="MDB9539125.1"/>
    <property type="molecule type" value="Genomic_DNA"/>
</dbReference>
<name>A0ABT5APB6_9CYAN</name>
<reference evidence="2 3" key="1">
    <citation type="submission" date="2023-01" db="EMBL/GenBank/DDBJ databases">
        <title>Genomes from the Australian National Cyanobacteria Reference Collection.</title>
        <authorList>
            <person name="Willis A."/>
            <person name="Lee E.M.F."/>
        </authorList>
    </citation>
    <scope>NUCLEOTIDE SEQUENCE [LARGE SCALE GENOMIC DNA]</scope>
    <source>
        <strain evidence="2 3">CS-1033</strain>
    </source>
</reference>
<gene>
    <name evidence="2" type="ORF">PN457_05525</name>
</gene>
<evidence type="ECO:0000313" key="3">
    <source>
        <dbReference type="Proteomes" id="UP001212499"/>
    </source>
</evidence>
<organism evidence="2 3">
    <name type="scientific">Anabaenopsis arnoldii</name>
    <dbReference type="NCBI Taxonomy" id="2152938"/>
    <lineage>
        <taxon>Bacteria</taxon>
        <taxon>Bacillati</taxon>
        <taxon>Cyanobacteriota</taxon>
        <taxon>Cyanophyceae</taxon>
        <taxon>Nostocales</taxon>
        <taxon>Nodulariaceae</taxon>
        <taxon>Anabaenopsis</taxon>
    </lineage>
</organism>